<dbReference type="InterPro" id="IPR009072">
    <property type="entry name" value="Histone-fold"/>
</dbReference>
<dbReference type="Gene3D" id="3.40.250.10">
    <property type="entry name" value="Rhodanese-like domain"/>
    <property type="match status" value="1"/>
</dbReference>
<protein>
    <submittedName>
        <fullName evidence="12">Histone H3</fullName>
    </submittedName>
</protein>
<evidence type="ECO:0000256" key="2">
    <source>
        <dbReference type="ARBA" id="ARBA00004286"/>
    </source>
</evidence>
<feature type="transmembrane region" description="Helical" evidence="10">
    <location>
        <begin position="518"/>
        <end position="535"/>
    </location>
</feature>
<evidence type="ECO:0000313" key="13">
    <source>
        <dbReference type="Proteomes" id="UP000239899"/>
    </source>
</evidence>
<dbReference type="FunFam" id="1.10.20.10:FF:000078">
    <property type="entry name" value="Histone H3"/>
    <property type="match status" value="1"/>
</dbReference>
<dbReference type="PRINTS" id="PR00622">
    <property type="entry name" value="HISTONEH3"/>
</dbReference>
<feature type="coiled-coil region" evidence="8">
    <location>
        <begin position="708"/>
        <end position="735"/>
    </location>
</feature>
<dbReference type="GO" id="GO:0046982">
    <property type="term" value="F:protein heterodimerization activity"/>
    <property type="evidence" value="ECO:0007669"/>
    <property type="project" value="InterPro"/>
</dbReference>
<dbReference type="PROSITE" id="PS50206">
    <property type="entry name" value="RHODANESE_3"/>
    <property type="match status" value="1"/>
</dbReference>
<sequence length="1054" mass="110914">MARTKQTARKSTGGKAPRKQLATKAARKSAPATGGVKKPHRYRPGTVALREIRKYQKSTELLIRKLPFQRLVREIAQDFKTDLRFQSSAVLALQEAAEAYLVGLFEDTNLCAIHAKRVTIMPKDIQLARRIRGERAPSRMQALAMQQAPGAARTALAGRPLAAGVRALPLRAARPLVQPCVLGQAGFASSRGHSMEASFRLAGKKASSQVAAAAAAAGGAEPAPAPAAAAAPAKKASKPRLPALDSLRFFLIAYIAVGHFVAFATRDPFLLKLLTQVNVWVGPFFVLSGYVAGYTATELGKYEASARVKPAGAYTVARVAGFYPLFALIQIMFGAMFAYADNFYNGPVATVAHAIMSATLTQAWFPAHAEIWNAPTWFLSALTFAMIVLPHVLPAIAEMRKAGLKKLLAVLTGVSLLGKLAYSYDLNAWTILEGVTSARAHPNLMLWNLTRFHPFYALVEVLIGVAAVRLVMVEQVDDDGNPVAGEPKPAGSALLPALGLLGITLARAAGYLPLNDPLTRALLFVPLFTLLIMRLHRQTIQGSKGFAGFLSHPILTYLGTLSFPIFIVHGALGQLFYKKVLATKVWGKVMGLDFFPIYCAVVVAFAAACQHLFLENKKIAPAPFPAAQVTVAMAFAARTAGASHVVHPAQGARPGAAIPRRGIATAAVKRVVSTDNAAALSAGAALLAAARPALADESAVVEEAAAITDAMELAVQSAEEAIKAAEQALESGRVDALVVEAVHEAAEQIDLAYAAEQAGVGAASTVVEAGAGAVAADLGAAASAMKQAASAASASTTDASIVDAIQAAAAAIQAAAASAQDVAGQVQGLVSPAVPVAKEAASFLASTSPSNLAEGVLAVVAVAYLAPPLAKNAADRIRGYAGDVIPSTAFDALVSQSGNILIDIRSMDEKEDTGIPLLPDMSKYSELEFVEVGDDRLEERLRNSLEVEAELTAVELAALKQLNRGQTLYLLDQSGDTAKAVARELTKRGFSKVFVVTGGCSAWIDAKLRTKPWQGEGFNTLRAPSALDEIIQVTEKLEPLAEKLEMPDKVKVNA</sequence>
<keyword evidence="7" id="KW-0544">Nucleosome core</keyword>
<proteinExistence type="inferred from homology"/>
<keyword evidence="6" id="KW-0539">Nucleus</keyword>
<dbReference type="PROSITE" id="PS00322">
    <property type="entry name" value="HISTONE_H3_1"/>
    <property type="match status" value="1"/>
</dbReference>
<feature type="region of interest" description="Disordered" evidence="9">
    <location>
        <begin position="1"/>
        <end position="42"/>
    </location>
</feature>
<feature type="domain" description="Rhodanese" evidence="11">
    <location>
        <begin position="956"/>
        <end position="1012"/>
    </location>
</feature>
<keyword evidence="13" id="KW-1185">Reference proteome</keyword>
<accession>A0A2P6TS80</accession>
<dbReference type="Pfam" id="PF01757">
    <property type="entry name" value="Acyl_transf_3"/>
    <property type="match status" value="1"/>
</dbReference>
<feature type="transmembrane region" description="Helical" evidence="10">
    <location>
        <begin position="247"/>
        <end position="265"/>
    </location>
</feature>
<dbReference type="InterPro" id="IPR001763">
    <property type="entry name" value="Rhodanese-like_dom"/>
</dbReference>
<feature type="transmembrane region" description="Helical" evidence="10">
    <location>
        <begin position="277"/>
        <end position="296"/>
    </location>
</feature>
<evidence type="ECO:0000259" key="11">
    <source>
        <dbReference type="PROSITE" id="PS50206"/>
    </source>
</evidence>
<feature type="transmembrane region" description="Helical" evidence="10">
    <location>
        <begin position="493"/>
        <end position="512"/>
    </location>
</feature>
<evidence type="ECO:0000256" key="10">
    <source>
        <dbReference type="SAM" id="Phobius"/>
    </source>
</evidence>
<dbReference type="EMBL" id="LHPG02000007">
    <property type="protein sequence ID" value="PRW56930.1"/>
    <property type="molecule type" value="Genomic_DNA"/>
</dbReference>
<feature type="transmembrane region" description="Helical" evidence="10">
    <location>
        <begin position="555"/>
        <end position="575"/>
    </location>
</feature>
<dbReference type="GO" id="GO:0000786">
    <property type="term" value="C:nucleosome"/>
    <property type="evidence" value="ECO:0007669"/>
    <property type="project" value="UniProtKB-KW"/>
</dbReference>
<feature type="transmembrane region" description="Helical" evidence="10">
    <location>
        <begin position="316"/>
        <end position="339"/>
    </location>
</feature>
<evidence type="ECO:0000256" key="6">
    <source>
        <dbReference type="ARBA" id="ARBA00023242"/>
    </source>
</evidence>
<dbReference type="PANTHER" id="PTHR11426">
    <property type="entry name" value="HISTONE H3"/>
    <property type="match status" value="1"/>
</dbReference>
<evidence type="ECO:0000313" key="12">
    <source>
        <dbReference type="EMBL" id="PRW56930.1"/>
    </source>
</evidence>
<dbReference type="Pfam" id="PF00581">
    <property type="entry name" value="Rhodanese"/>
    <property type="match status" value="1"/>
</dbReference>
<dbReference type="STRING" id="3076.A0A2P6TS80"/>
<dbReference type="Gene3D" id="1.10.20.10">
    <property type="entry name" value="Histone, subunit A"/>
    <property type="match status" value="1"/>
</dbReference>
<feature type="transmembrane region" description="Helical" evidence="10">
    <location>
        <begin position="452"/>
        <end position="472"/>
    </location>
</feature>
<dbReference type="CDD" id="cd00158">
    <property type="entry name" value="RHOD"/>
    <property type="match status" value="1"/>
</dbReference>
<dbReference type="GO" id="GO:0016747">
    <property type="term" value="F:acyltransferase activity, transferring groups other than amino-acyl groups"/>
    <property type="evidence" value="ECO:0007669"/>
    <property type="project" value="InterPro"/>
</dbReference>
<dbReference type="InterPro" id="IPR002656">
    <property type="entry name" value="Acyl_transf_3_dom"/>
</dbReference>
<dbReference type="Proteomes" id="UP000239899">
    <property type="component" value="Unassembled WGS sequence"/>
</dbReference>
<dbReference type="CDD" id="cd22911">
    <property type="entry name" value="HFD_H3"/>
    <property type="match status" value="1"/>
</dbReference>
<evidence type="ECO:0000256" key="4">
    <source>
        <dbReference type="ARBA" id="ARBA00022454"/>
    </source>
</evidence>
<evidence type="ECO:0000256" key="1">
    <source>
        <dbReference type="ARBA" id="ARBA00004123"/>
    </source>
</evidence>
<dbReference type="SUPFAM" id="SSF52821">
    <property type="entry name" value="Rhodanese/Cell cycle control phosphatase"/>
    <property type="match status" value="1"/>
</dbReference>
<dbReference type="InterPro" id="IPR000164">
    <property type="entry name" value="Histone_H3/CENP-A"/>
</dbReference>
<feature type="transmembrane region" description="Helical" evidence="10">
    <location>
        <begin position="377"/>
        <end position="396"/>
    </location>
</feature>
<keyword evidence="4" id="KW-0158">Chromosome</keyword>
<dbReference type="GO" id="GO:0005634">
    <property type="term" value="C:nucleus"/>
    <property type="evidence" value="ECO:0007669"/>
    <property type="project" value="UniProtKB-SubCell"/>
</dbReference>
<keyword evidence="8" id="KW-0175">Coiled coil</keyword>
<reference evidence="12 13" key="1">
    <citation type="journal article" date="2018" name="Plant J.">
        <title>Genome sequences of Chlorella sorokiniana UTEX 1602 and Micractinium conductrix SAG 241.80: implications to maltose excretion by a green alga.</title>
        <authorList>
            <person name="Arriola M.B."/>
            <person name="Velmurugan N."/>
            <person name="Zhang Y."/>
            <person name="Plunkett M.H."/>
            <person name="Hondzo H."/>
            <person name="Barney B.M."/>
        </authorList>
    </citation>
    <scope>NUCLEOTIDE SEQUENCE [LARGE SCALE GENOMIC DNA]</scope>
    <source>
        <strain evidence="13">UTEX 1602</strain>
    </source>
</reference>
<dbReference type="Pfam" id="PF00125">
    <property type="entry name" value="Histone"/>
    <property type="match status" value="1"/>
</dbReference>
<feature type="transmembrane region" description="Helical" evidence="10">
    <location>
        <begin position="595"/>
        <end position="614"/>
    </location>
</feature>
<dbReference type="GO" id="GO:0003677">
    <property type="term" value="F:DNA binding"/>
    <property type="evidence" value="ECO:0007669"/>
    <property type="project" value="UniProtKB-KW"/>
</dbReference>
<comment type="caution">
    <text evidence="12">The sequence shown here is derived from an EMBL/GenBank/DDBJ whole genome shotgun (WGS) entry which is preliminary data.</text>
</comment>
<keyword evidence="10" id="KW-0812">Transmembrane</keyword>
<dbReference type="InterPro" id="IPR007125">
    <property type="entry name" value="H2A/H2B/H3"/>
</dbReference>
<dbReference type="AlphaFoldDB" id="A0A2P6TS80"/>
<dbReference type="InterPro" id="IPR036873">
    <property type="entry name" value="Rhodanese-like_dom_sf"/>
</dbReference>
<gene>
    <name evidence="12" type="ORF">C2E21_4055</name>
</gene>
<dbReference type="PROSITE" id="PS00959">
    <property type="entry name" value="HISTONE_H3_2"/>
    <property type="match status" value="1"/>
</dbReference>
<dbReference type="FunFam" id="1.10.20.10:FF:000044">
    <property type="entry name" value="Histone H3.3"/>
    <property type="match status" value="1"/>
</dbReference>
<comment type="subcellular location">
    <subcellularLocation>
        <location evidence="2">Chromosome</location>
    </subcellularLocation>
    <subcellularLocation>
        <location evidence="1">Nucleus</location>
    </subcellularLocation>
</comment>
<dbReference type="OrthoDB" id="5405781at2759"/>
<evidence type="ECO:0000256" key="9">
    <source>
        <dbReference type="SAM" id="MobiDB-lite"/>
    </source>
</evidence>
<dbReference type="SUPFAM" id="SSF47113">
    <property type="entry name" value="Histone-fold"/>
    <property type="match status" value="1"/>
</dbReference>
<dbReference type="SMART" id="SM00428">
    <property type="entry name" value="H3"/>
    <property type="match status" value="1"/>
</dbReference>
<evidence type="ECO:0000256" key="3">
    <source>
        <dbReference type="ARBA" id="ARBA00010343"/>
    </source>
</evidence>
<name>A0A2P6TS80_CHLSO</name>
<evidence type="ECO:0000256" key="5">
    <source>
        <dbReference type="ARBA" id="ARBA00023125"/>
    </source>
</evidence>
<keyword evidence="10" id="KW-1133">Transmembrane helix</keyword>
<evidence type="ECO:0000256" key="7">
    <source>
        <dbReference type="ARBA" id="ARBA00023269"/>
    </source>
</evidence>
<keyword evidence="5" id="KW-0238">DNA-binding</keyword>
<organism evidence="12 13">
    <name type="scientific">Chlorella sorokiniana</name>
    <name type="common">Freshwater green alga</name>
    <dbReference type="NCBI Taxonomy" id="3076"/>
    <lineage>
        <taxon>Eukaryota</taxon>
        <taxon>Viridiplantae</taxon>
        <taxon>Chlorophyta</taxon>
        <taxon>core chlorophytes</taxon>
        <taxon>Trebouxiophyceae</taxon>
        <taxon>Chlorellales</taxon>
        <taxon>Chlorellaceae</taxon>
        <taxon>Chlorella clade</taxon>
        <taxon>Chlorella</taxon>
    </lineage>
</organism>
<comment type="similarity">
    <text evidence="3">Belongs to the histone H3 family.</text>
</comment>
<keyword evidence="10" id="KW-0472">Membrane</keyword>
<evidence type="ECO:0000256" key="8">
    <source>
        <dbReference type="SAM" id="Coils"/>
    </source>
</evidence>
<dbReference type="GO" id="GO:0030527">
    <property type="term" value="F:structural constituent of chromatin"/>
    <property type="evidence" value="ECO:0007669"/>
    <property type="project" value="InterPro"/>
</dbReference>